<feature type="compositionally biased region" description="Basic and acidic residues" evidence="1">
    <location>
        <begin position="96"/>
        <end position="132"/>
    </location>
</feature>
<dbReference type="AlphaFoldDB" id="A0A9J7LLZ1"/>
<protein>
    <submittedName>
        <fullName evidence="5">Microfibril-associated glycoprotein 4-like</fullName>
    </submittedName>
</protein>
<dbReference type="RefSeq" id="XP_035684190.1">
    <property type="nucleotide sequence ID" value="XM_035828297.1"/>
</dbReference>
<organism evidence="4 5">
    <name type="scientific">Branchiostoma floridae</name>
    <name type="common">Florida lancelet</name>
    <name type="synonym">Amphioxus</name>
    <dbReference type="NCBI Taxonomy" id="7739"/>
    <lineage>
        <taxon>Eukaryota</taxon>
        <taxon>Metazoa</taxon>
        <taxon>Chordata</taxon>
        <taxon>Cephalochordata</taxon>
        <taxon>Leptocardii</taxon>
        <taxon>Amphioxiformes</taxon>
        <taxon>Branchiostomatidae</taxon>
        <taxon>Branchiostoma</taxon>
    </lineage>
</organism>
<evidence type="ECO:0000256" key="2">
    <source>
        <dbReference type="SAM" id="SignalP"/>
    </source>
</evidence>
<dbReference type="GeneID" id="118421136"/>
<sequence>MLFLHMFVVLTVLQWSVVTGEGRTDPFSLALCKVWEECVRTVAVDNLAHPDVGTPQAICGDFVEVLEKHGVDCESSNVLEENTTDDGLTPVSTEPRQSEQAEKESPPTFHDEEEGKRDEVRGYKQRLPDNRHPGKRLTRTHYLQDCSQLYTAGFTTDGVYAIKPLNYDTVIYPYCDQTTDGGGWTVIQRRFNGSLEFFRFMGAYQGGFGFTTGEHWLGLDFIHALTTQNSYELYIELKDWGRIVKYAKYSTFSVGPGDGYALTIGGFSGTAGDGFGTGLSTSSRYNINGTKFSTRSDDEDVGSVPKWVEVCGGGWWYSFDGCYCNLNGPYFRDFTDSPFSGYNGYGVTWWPFNYNSYYSLKETKMMVRPSDWSHRLINRKLKKH</sequence>
<evidence type="ECO:0000313" key="4">
    <source>
        <dbReference type="Proteomes" id="UP000001554"/>
    </source>
</evidence>
<dbReference type="PROSITE" id="PS51406">
    <property type="entry name" value="FIBRINOGEN_C_2"/>
    <property type="match status" value="1"/>
</dbReference>
<dbReference type="InterPro" id="IPR036056">
    <property type="entry name" value="Fibrinogen-like_C"/>
</dbReference>
<dbReference type="NCBIfam" id="NF040941">
    <property type="entry name" value="GGGWT_bact"/>
    <property type="match status" value="1"/>
</dbReference>
<evidence type="ECO:0000313" key="5">
    <source>
        <dbReference type="RefSeq" id="XP_035684190.1"/>
    </source>
</evidence>
<feature type="chain" id="PRO_5039947536" evidence="2">
    <location>
        <begin position="21"/>
        <end position="384"/>
    </location>
</feature>
<dbReference type="SMART" id="SM00186">
    <property type="entry name" value="FBG"/>
    <property type="match status" value="1"/>
</dbReference>
<dbReference type="InterPro" id="IPR014716">
    <property type="entry name" value="Fibrinogen_a/b/g_C_1"/>
</dbReference>
<dbReference type="PANTHER" id="PTHR19143">
    <property type="entry name" value="FIBRINOGEN/TENASCIN/ANGIOPOEITIN"/>
    <property type="match status" value="1"/>
</dbReference>
<feature type="domain" description="Fibrinogen C-terminal" evidence="3">
    <location>
        <begin position="137"/>
        <end position="371"/>
    </location>
</feature>
<dbReference type="GO" id="GO:0005615">
    <property type="term" value="C:extracellular space"/>
    <property type="evidence" value="ECO:0000318"/>
    <property type="project" value="GO_Central"/>
</dbReference>
<dbReference type="Gene3D" id="3.90.215.10">
    <property type="entry name" value="Gamma Fibrinogen, chain A, domain 1"/>
    <property type="match status" value="1"/>
</dbReference>
<keyword evidence="2" id="KW-0732">Signal</keyword>
<dbReference type="PANTHER" id="PTHR19143:SF394">
    <property type="entry name" value="ANGIOPOIETIN-RELATED PROTEIN 3-LIKE"/>
    <property type="match status" value="1"/>
</dbReference>
<keyword evidence="4" id="KW-1185">Reference proteome</keyword>
<dbReference type="InterPro" id="IPR050373">
    <property type="entry name" value="Fibrinogen_C-term_domain"/>
</dbReference>
<dbReference type="OMA" id="EPRENFM"/>
<accession>A0A9J7LLZ1</accession>
<dbReference type="SUPFAM" id="SSF56496">
    <property type="entry name" value="Fibrinogen C-terminal domain-like"/>
    <property type="match status" value="1"/>
</dbReference>
<reference evidence="4" key="1">
    <citation type="journal article" date="2020" name="Nat. Ecol. Evol.">
        <title>Deeply conserved synteny resolves early events in vertebrate evolution.</title>
        <authorList>
            <person name="Simakov O."/>
            <person name="Marletaz F."/>
            <person name="Yue J.X."/>
            <person name="O'Connell B."/>
            <person name="Jenkins J."/>
            <person name="Brandt A."/>
            <person name="Calef R."/>
            <person name="Tung C.H."/>
            <person name="Huang T.K."/>
            <person name="Schmutz J."/>
            <person name="Satoh N."/>
            <person name="Yu J.K."/>
            <person name="Putnam N.H."/>
            <person name="Green R.E."/>
            <person name="Rokhsar D.S."/>
        </authorList>
    </citation>
    <scope>NUCLEOTIDE SEQUENCE [LARGE SCALE GENOMIC DNA]</scope>
    <source>
        <strain evidence="4">S238N-H82</strain>
    </source>
</reference>
<proteinExistence type="predicted"/>
<feature type="region of interest" description="Disordered" evidence="1">
    <location>
        <begin position="76"/>
        <end position="136"/>
    </location>
</feature>
<dbReference type="Pfam" id="PF00147">
    <property type="entry name" value="Fibrinogen_C"/>
    <property type="match status" value="1"/>
</dbReference>
<dbReference type="CDD" id="cd00087">
    <property type="entry name" value="FReD"/>
    <property type="match status" value="1"/>
</dbReference>
<gene>
    <name evidence="5" type="primary">LOC118421136</name>
</gene>
<reference evidence="5" key="2">
    <citation type="submission" date="2025-08" db="UniProtKB">
        <authorList>
            <consortium name="RefSeq"/>
        </authorList>
    </citation>
    <scope>IDENTIFICATION</scope>
    <source>
        <strain evidence="5">S238N-H82</strain>
        <tissue evidence="5">Testes</tissue>
    </source>
</reference>
<name>A0A9J7LLZ1_BRAFL</name>
<dbReference type="KEGG" id="bfo:118421136"/>
<evidence type="ECO:0000256" key="1">
    <source>
        <dbReference type="SAM" id="MobiDB-lite"/>
    </source>
</evidence>
<dbReference type="InterPro" id="IPR002181">
    <property type="entry name" value="Fibrinogen_a/b/g_C_dom"/>
</dbReference>
<evidence type="ECO:0000259" key="3">
    <source>
        <dbReference type="PROSITE" id="PS51406"/>
    </source>
</evidence>
<dbReference type="Proteomes" id="UP000001554">
    <property type="component" value="Chromosome 8"/>
</dbReference>
<feature type="signal peptide" evidence="2">
    <location>
        <begin position="1"/>
        <end position="20"/>
    </location>
</feature>